<reference evidence="13 15" key="1">
    <citation type="submission" date="2019-03" db="EMBL/GenBank/DDBJ databases">
        <title>Genomic Encyclopedia of Type Strains, Phase IV (KMG-IV): sequencing the most valuable type-strain genomes for metagenomic binning, comparative biology and taxonomic classification.</title>
        <authorList>
            <person name="Goeker M."/>
        </authorList>
    </citation>
    <scope>NUCLEOTIDE SEQUENCE [LARGE SCALE GENOMIC DNA]</scope>
    <source>
        <strain evidence="13 15">DSM 28140</strain>
    </source>
</reference>
<comment type="subcellular location">
    <subcellularLocation>
        <location evidence="1">Cell inner membrane</location>
        <topology evidence="1">Multi-pass membrane protein</topology>
    </subcellularLocation>
</comment>
<comment type="subunit">
    <text evidence="3">The complex is composed of two ATP-binding proteins (LsrA), two transmembrane proteins (LsrC and LsrD) and a solute-binding protein (LsrB).</text>
</comment>
<evidence type="ECO:0000313" key="15">
    <source>
        <dbReference type="Proteomes" id="UP000294619"/>
    </source>
</evidence>
<dbReference type="EMBL" id="SMCP01000001">
    <property type="protein sequence ID" value="TCV89866.1"/>
    <property type="molecule type" value="Genomic_DNA"/>
</dbReference>
<feature type="transmembrane region" description="Helical" evidence="12">
    <location>
        <begin position="43"/>
        <end position="62"/>
    </location>
</feature>
<proteinExistence type="inferred from homology"/>
<evidence type="ECO:0000256" key="6">
    <source>
        <dbReference type="ARBA" id="ARBA00022519"/>
    </source>
</evidence>
<organism evidence="13 15">
    <name type="scientific">Testudinibacter aquarius</name>
    <dbReference type="NCBI Taxonomy" id="1524974"/>
    <lineage>
        <taxon>Bacteria</taxon>
        <taxon>Pseudomonadati</taxon>
        <taxon>Pseudomonadota</taxon>
        <taxon>Gammaproteobacteria</taxon>
        <taxon>Pasteurellales</taxon>
        <taxon>Pasteurellaceae</taxon>
        <taxon>Testudinibacter</taxon>
    </lineage>
</organism>
<evidence type="ECO:0000256" key="2">
    <source>
        <dbReference type="ARBA" id="ARBA00007942"/>
    </source>
</evidence>
<evidence type="ECO:0000256" key="7">
    <source>
        <dbReference type="ARBA" id="ARBA00022692"/>
    </source>
</evidence>
<evidence type="ECO:0000256" key="10">
    <source>
        <dbReference type="ARBA" id="ARBA00025439"/>
    </source>
</evidence>
<evidence type="ECO:0000313" key="16">
    <source>
        <dbReference type="Proteomes" id="UP000305526"/>
    </source>
</evidence>
<feature type="transmembrane region" description="Helical" evidence="12">
    <location>
        <begin position="217"/>
        <end position="240"/>
    </location>
</feature>
<dbReference type="PANTHER" id="PTHR32196:SF71">
    <property type="entry name" value="AUTOINDUCER 2 IMPORT SYSTEM PERMEASE PROTEIN LSRD"/>
    <property type="match status" value="1"/>
</dbReference>
<keyword evidence="5" id="KW-1003">Cell membrane</keyword>
<dbReference type="PANTHER" id="PTHR32196">
    <property type="entry name" value="ABC TRANSPORTER PERMEASE PROTEIN YPHD-RELATED-RELATED"/>
    <property type="match status" value="1"/>
</dbReference>
<feature type="transmembrane region" description="Helical" evidence="12">
    <location>
        <begin position="92"/>
        <end position="116"/>
    </location>
</feature>
<dbReference type="NCBIfam" id="NF011612">
    <property type="entry name" value="PRK15038.1"/>
    <property type="match status" value="1"/>
</dbReference>
<protein>
    <recommendedName>
        <fullName evidence="11">Autoinducer 2 import system permease protein LsrD</fullName>
    </recommendedName>
</protein>
<comment type="function">
    <text evidence="10">Part of the ABC transporter complex LsrABCD involved in autoinducer 2 (AI-2) import. Probably responsible for the translocation of the substrate across the membrane.</text>
</comment>
<feature type="transmembrane region" description="Helical" evidence="12">
    <location>
        <begin position="165"/>
        <end position="186"/>
    </location>
</feature>
<feature type="transmembrane region" description="Helical" evidence="12">
    <location>
        <begin position="123"/>
        <end position="145"/>
    </location>
</feature>
<evidence type="ECO:0000313" key="13">
    <source>
        <dbReference type="EMBL" id="TCV89866.1"/>
    </source>
</evidence>
<keyword evidence="7 12" id="KW-0812">Transmembrane</keyword>
<evidence type="ECO:0000256" key="11">
    <source>
        <dbReference type="ARBA" id="ARBA00039381"/>
    </source>
</evidence>
<evidence type="ECO:0000256" key="8">
    <source>
        <dbReference type="ARBA" id="ARBA00022989"/>
    </source>
</evidence>
<dbReference type="EMBL" id="VDGV01000023">
    <property type="protein sequence ID" value="TNG92750.1"/>
    <property type="molecule type" value="Genomic_DNA"/>
</dbReference>
<reference evidence="14 16" key="2">
    <citation type="submission" date="2019-05" db="EMBL/GenBank/DDBJ databases">
        <title>Pasteurellaceae isolates from reptiles.</title>
        <authorList>
            <person name="Bojesen A.M."/>
            <person name="Lund E."/>
        </authorList>
    </citation>
    <scope>NUCLEOTIDE SEQUENCE [LARGE SCALE GENOMIC DNA]</scope>
    <source>
        <strain evidence="14 16">ELNT2x</strain>
    </source>
</reference>
<gene>
    <name evidence="13" type="ORF">EDC16_101176</name>
    <name evidence="14" type="ORF">FHQ21_03685</name>
</gene>
<dbReference type="CDD" id="cd06579">
    <property type="entry name" value="TM_PBP1_transp_AraH_like"/>
    <property type="match status" value="1"/>
</dbReference>
<keyword evidence="4" id="KW-0813">Transport</keyword>
<keyword evidence="8 12" id="KW-1133">Transmembrane helix</keyword>
<dbReference type="InterPro" id="IPR001851">
    <property type="entry name" value="ABC_transp_permease"/>
</dbReference>
<dbReference type="Proteomes" id="UP000294619">
    <property type="component" value="Unassembled WGS sequence"/>
</dbReference>
<dbReference type="AlphaFoldDB" id="A0A4R3YCW3"/>
<dbReference type="Proteomes" id="UP000305526">
    <property type="component" value="Unassembled WGS sequence"/>
</dbReference>
<evidence type="ECO:0000256" key="5">
    <source>
        <dbReference type="ARBA" id="ARBA00022475"/>
    </source>
</evidence>
<dbReference type="RefSeq" id="WP_132964445.1">
    <property type="nucleotide sequence ID" value="NZ_LEKL01000014.1"/>
</dbReference>
<dbReference type="GO" id="GO:0022857">
    <property type="term" value="F:transmembrane transporter activity"/>
    <property type="evidence" value="ECO:0007669"/>
    <property type="project" value="InterPro"/>
</dbReference>
<evidence type="ECO:0000256" key="3">
    <source>
        <dbReference type="ARBA" id="ARBA00011262"/>
    </source>
</evidence>
<name>A0A4R3YCW3_9PAST</name>
<feature type="transmembrane region" description="Helical" evidence="12">
    <location>
        <begin position="273"/>
        <end position="292"/>
    </location>
</feature>
<dbReference type="Pfam" id="PF02653">
    <property type="entry name" value="BPD_transp_2"/>
    <property type="match status" value="1"/>
</dbReference>
<keyword evidence="9 12" id="KW-0472">Membrane</keyword>
<evidence type="ECO:0000256" key="1">
    <source>
        <dbReference type="ARBA" id="ARBA00004429"/>
    </source>
</evidence>
<feature type="transmembrane region" description="Helical" evidence="12">
    <location>
        <begin position="12"/>
        <end position="31"/>
    </location>
</feature>
<keyword evidence="6" id="KW-0997">Cell inner membrane</keyword>
<keyword evidence="16" id="KW-1185">Reference proteome</keyword>
<feature type="transmembrane region" description="Helical" evidence="12">
    <location>
        <begin position="298"/>
        <end position="320"/>
    </location>
</feature>
<evidence type="ECO:0000256" key="9">
    <source>
        <dbReference type="ARBA" id="ARBA00023136"/>
    </source>
</evidence>
<comment type="caution">
    <text evidence="13">The sequence shown here is derived from an EMBL/GenBank/DDBJ whole genome shotgun (WGS) entry which is preliminary data.</text>
</comment>
<dbReference type="GO" id="GO:0005886">
    <property type="term" value="C:plasma membrane"/>
    <property type="evidence" value="ECO:0007669"/>
    <property type="project" value="UniProtKB-SubCell"/>
</dbReference>
<accession>A0A4R3YCW3</accession>
<evidence type="ECO:0000313" key="14">
    <source>
        <dbReference type="EMBL" id="TNG92750.1"/>
    </source>
</evidence>
<feature type="transmembrane region" description="Helical" evidence="12">
    <location>
        <begin position="69"/>
        <end position="86"/>
    </location>
</feature>
<evidence type="ECO:0000256" key="4">
    <source>
        <dbReference type="ARBA" id="ARBA00022448"/>
    </source>
</evidence>
<sequence>MLKLKSNIRKYGWETALFCLLIIEILGFGMLNPRMLDMNVLLYSTSDFIYIGMLALPLTMIIVSGGIDISFGSTVGLCAIFLGVLFKADISLFIAIPLTLLLGGICGLFNAGLIIYTKVNPLVITLGTMYLYGGGALLLSGFAGATGYEGIGGFPDSLLEFANQTLFGIPTPIIYFLIMSAMFWLLMHKTTVGRSTFLIGQSERTARYSAVPVNKTLFTIYSAIGLVAAFVAILLVSYFGSARSDLGSSLLMPVLTAVVLGGANIYGGSGSILGTAIAALLIGYLQQGLQMIGIPNEISSALSGALLILVLIGKSVSLHYGTIRYWMRRKIGKSVIHHHQP</sequence>
<evidence type="ECO:0000256" key="12">
    <source>
        <dbReference type="SAM" id="Phobius"/>
    </source>
</evidence>
<comment type="similarity">
    <text evidence="2">Belongs to the binding-protein-dependent transport system permease family. AraH/RbsC subfamily.</text>
</comment>